<keyword evidence="2" id="KW-1185">Reference proteome</keyword>
<comment type="caution">
    <text evidence="1">The sequence shown here is derived from an EMBL/GenBank/DDBJ whole genome shotgun (WGS) entry which is preliminary data.</text>
</comment>
<protein>
    <submittedName>
        <fullName evidence="1">Uncharacterized protein</fullName>
    </submittedName>
</protein>
<accession>A0ABU7Q6Y2</accession>
<sequence>MTGERQCRMGNLTHDEDTARLGIVTDMDSGAVGVLRPHIGPGQWTSRQPEGLTVLEPCEQMRERL</sequence>
<dbReference type="RefSeq" id="WP_330813551.1">
    <property type="nucleotide sequence ID" value="NZ_JAZBJO010000028.1"/>
</dbReference>
<reference evidence="1 2" key="1">
    <citation type="submission" date="2023-11" db="EMBL/GenBank/DDBJ databases">
        <title>30 novel species of actinomycetes from the DSMZ collection.</title>
        <authorList>
            <person name="Nouioui I."/>
        </authorList>
    </citation>
    <scope>NUCLEOTIDE SEQUENCE [LARGE SCALE GENOMIC DNA]</scope>
    <source>
        <strain evidence="1 2">DSM 41524</strain>
    </source>
</reference>
<proteinExistence type="predicted"/>
<evidence type="ECO:0000313" key="1">
    <source>
        <dbReference type="EMBL" id="MEE4596738.1"/>
    </source>
</evidence>
<name>A0ABU7Q6Y2_9ACTN</name>
<gene>
    <name evidence="1" type="ORF">V2J94_33455</name>
</gene>
<evidence type="ECO:0000313" key="2">
    <source>
        <dbReference type="Proteomes" id="UP001354709"/>
    </source>
</evidence>
<dbReference type="Proteomes" id="UP001354709">
    <property type="component" value="Unassembled WGS sequence"/>
</dbReference>
<organism evidence="1 2">
    <name type="scientific">Streptomyces asiaticus subsp. ignotus</name>
    <dbReference type="NCBI Taxonomy" id="3098222"/>
    <lineage>
        <taxon>Bacteria</taxon>
        <taxon>Bacillati</taxon>
        <taxon>Actinomycetota</taxon>
        <taxon>Actinomycetes</taxon>
        <taxon>Kitasatosporales</taxon>
        <taxon>Streptomycetaceae</taxon>
        <taxon>Streptomyces</taxon>
        <taxon>Streptomyces violaceusniger group</taxon>
    </lineage>
</organism>
<dbReference type="EMBL" id="JAZBJO010000028">
    <property type="protein sequence ID" value="MEE4596738.1"/>
    <property type="molecule type" value="Genomic_DNA"/>
</dbReference>